<comment type="caution">
    <text evidence="1">The sequence shown here is derived from an EMBL/GenBank/DDBJ whole genome shotgun (WGS) entry which is preliminary data.</text>
</comment>
<accession>A0AAE3TBL7</accession>
<dbReference type="GO" id="GO:0006261">
    <property type="term" value="P:DNA-templated DNA replication"/>
    <property type="evidence" value="ECO:0007669"/>
    <property type="project" value="TreeGrafter"/>
</dbReference>
<gene>
    <name evidence="1" type="ORF">P0M35_04645</name>
</gene>
<dbReference type="InterPro" id="IPR050238">
    <property type="entry name" value="DNA_Rep/Repair_Clamp_Loader"/>
</dbReference>
<dbReference type="Proteomes" id="UP001221302">
    <property type="component" value="Unassembled WGS sequence"/>
</dbReference>
<dbReference type="Pfam" id="PF13177">
    <property type="entry name" value="DNA_pol3_delta2"/>
    <property type="match status" value="1"/>
</dbReference>
<evidence type="ECO:0008006" key="3">
    <source>
        <dbReference type="Google" id="ProtNLM"/>
    </source>
</evidence>
<reference evidence="1" key="1">
    <citation type="submission" date="2023-03" db="EMBL/GenBank/DDBJ databases">
        <title>Stygiobacter electus gen. nov., sp. nov., facultatively anaerobic thermotolerant bacterium of the class Ignavibacteria from a well of Yessentuki mineral water deposit.</title>
        <authorList>
            <person name="Podosokorskaya O.A."/>
            <person name="Elcheninov A.G."/>
            <person name="Petrova N.F."/>
            <person name="Zavarzina D.G."/>
            <person name="Kublanov I.V."/>
            <person name="Merkel A.Y."/>
        </authorList>
    </citation>
    <scope>NUCLEOTIDE SEQUENCE</scope>
    <source>
        <strain evidence="1">09-Me</strain>
    </source>
</reference>
<dbReference type="Gene3D" id="3.40.50.300">
    <property type="entry name" value="P-loop containing nucleotide triphosphate hydrolases"/>
    <property type="match status" value="1"/>
</dbReference>
<evidence type="ECO:0000313" key="2">
    <source>
        <dbReference type="Proteomes" id="UP001221302"/>
    </source>
</evidence>
<keyword evidence="2" id="KW-1185">Reference proteome</keyword>
<dbReference type="RefSeq" id="WP_321535195.1">
    <property type="nucleotide sequence ID" value="NZ_JARGDL010000004.1"/>
</dbReference>
<dbReference type="PANTHER" id="PTHR11669:SF8">
    <property type="entry name" value="DNA POLYMERASE III SUBUNIT DELTA"/>
    <property type="match status" value="1"/>
</dbReference>
<dbReference type="EMBL" id="JARGDL010000004">
    <property type="protein sequence ID" value="MDF1611428.1"/>
    <property type="molecule type" value="Genomic_DNA"/>
</dbReference>
<dbReference type="AlphaFoldDB" id="A0AAE3TBL7"/>
<proteinExistence type="predicted"/>
<organism evidence="1 2">
    <name type="scientific">Stygiobacter electus</name>
    <dbReference type="NCBI Taxonomy" id="3032292"/>
    <lineage>
        <taxon>Bacteria</taxon>
        <taxon>Pseudomonadati</taxon>
        <taxon>Ignavibacteriota</taxon>
        <taxon>Ignavibacteria</taxon>
        <taxon>Ignavibacteriales</taxon>
        <taxon>Melioribacteraceae</taxon>
        <taxon>Stygiobacter</taxon>
    </lineage>
</organism>
<dbReference type="PANTHER" id="PTHR11669">
    <property type="entry name" value="REPLICATION FACTOR C / DNA POLYMERASE III GAMMA-TAU SUBUNIT"/>
    <property type="match status" value="1"/>
</dbReference>
<name>A0AAE3TBL7_9BACT</name>
<dbReference type="InterPro" id="IPR027417">
    <property type="entry name" value="P-loop_NTPase"/>
</dbReference>
<protein>
    <recommendedName>
        <fullName evidence="3">DNA polymerase III subunit delta</fullName>
    </recommendedName>
</protein>
<evidence type="ECO:0000313" key="1">
    <source>
        <dbReference type="EMBL" id="MDF1611428.1"/>
    </source>
</evidence>
<sequence length="369" mass="42842">MNSFLENLIEQNKVKKELEKIISTRRVPHAFIFYGLEGTGKFNTAIQFIKELISAHTNDIITIDKYSKLQEPYIKLIFPLPRGKNEQSEDSAFDKLPKDVVEEIQQKIKEKSQNPFAPFSIDNSNQIRINSIRDIKKFSTLSSESIYRFIVIINAHLMNEQAQNALLKTLEEPPENIILILLTTNLDTLLPTVQSRCRIINFEPLSENAISNILINQFEIPKKIAESASHFSFGSFTQALKLANYNLDKILDLTIDFLRNAFTVNKYFTAANIIKNFIEEFGEEQIPFFLNLIKLWLLDAIRNKNKIENVSFTKHSETFKKFNEKYPNASLNDLIHKIDLIESYYKRNLNLNVFLLTIIFEINTVVKRL</sequence>
<dbReference type="SUPFAM" id="SSF52540">
    <property type="entry name" value="P-loop containing nucleoside triphosphate hydrolases"/>
    <property type="match status" value="1"/>
</dbReference>